<keyword evidence="3" id="KW-0804">Transcription</keyword>
<dbReference type="EMBL" id="JAGGJU010000010">
    <property type="protein sequence ID" value="MBP1852142.1"/>
    <property type="molecule type" value="Genomic_DNA"/>
</dbReference>
<dbReference type="RefSeq" id="WP_209946989.1">
    <property type="nucleotide sequence ID" value="NZ_JAGGJU010000010.1"/>
</dbReference>
<dbReference type="Proteomes" id="UP000759443">
    <property type="component" value="Unassembled WGS sequence"/>
</dbReference>
<protein>
    <submittedName>
        <fullName evidence="5">Transcriptional regulator with XRE-family HTH domain</fullName>
    </submittedName>
</protein>
<gene>
    <name evidence="5" type="ORF">J2Z17_003597</name>
</gene>
<proteinExistence type="predicted"/>
<dbReference type="InterPro" id="IPR010982">
    <property type="entry name" value="Lambda_DNA-bd_dom_sf"/>
</dbReference>
<evidence type="ECO:0000256" key="1">
    <source>
        <dbReference type="ARBA" id="ARBA00023015"/>
    </source>
</evidence>
<dbReference type="PANTHER" id="PTHR40661">
    <property type="match status" value="1"/>
</dbReference>
<name>A0ABS4E2I1_9HYPH</name>
<dbReference type="SUPFAM" id="SSF51306">
    <property type="entry name" value="LexA/Signal peptidase"/>
    <property type="match status" value="1"/>
</dbReference>
<sequence>MQSPLMDLKSTNNSKKSKPDFFSEIMMAGMTEWWERLEKKREELQWSKAELARRSGINYDSINKYLRGDISQPRGNILSTLAETLGVSAIWLREGIGAEDTEAHPSPSRLVSVIVAGRVEAGAFREVDQFDQSERIVLSMPADDRFPNARLMAFDVSGDSMNDLKPRPILPGDRAICVAYEDTAQEMPLRDGMVVVIERTLGGGHIREWSIKQVEIYKDRTEFHPRSTNTKHKPIIVPNDIDADDGSHVEVIGLVRRIVNDLPL</sequence>
<dbReference type="CDD" id="cd00093">
    <property type="entry name" value="HTH_XRE"/>
    <property type="match status" value="1"/>
</dbReference>
<dbReference type="Gene3D" id="1.10.260.40">
    <property type="entry name" value="lambda repressor-like DNA-binding domains"/>
    <property type="match status" value="1"/>
</dbReference>
<accession>A0ABS4E2I1</accession>
<dbReference type="PROSITE" id="PS50943">
    <property type="entry name" value="HTH_CROC1"/>
    <property type="match status" value="1"/>
</dbReference>
<dbReference type="PANTHER" id="PTHR40661:SF3">
    <property type="entry name" value="FELS-1 PROPHAGE TRANSCRIPTIONAL REGULATOR"/>
    <property type="match status" value="1"/>
</dbReference>
<dbReference type="Pfam" id="PF00717">
    <property type="entry name" value="Peptidase_S24"/>
    <property type="match status" value="1"/>
</dbReference>
<dbReference type="InterPro" id="IPR001387">
    <property type="entry name" value="Cro/C1-type_HTH"/>
</dbReference>
<keyword evidence="6" id="KW-1185">Reference proteome</keyword>
<evidence type="ECO:0000256" key="2">
    <source>
        <dbReference type="ARBA" id="ARBA00023125"/>
    </source>
</evidence>
<keyword evidence="2" id="KW-0238">DNA-binding</keyword>
<evidence type="ECO:0000313" key="6">
    <source>
        <dbReference type="Proteomes" id="UP000759443"/>
    </source>
</evidence>
<organism evidence="5 6">
    <name type="scientific">Rhizobium halophytocola</name>
    <dbReference type="NCBI Taxonomy" id="735519"/>
    <lineage>
        <taxon>Bacteria</taxon>
        <taxon>Pseudomonadati</taxon>
        <taxon>Pseudomonadota</taxon>
        <taxon>Alphaproteobacteria</taxon>
        <taxon>Hyphomicrobiales</taxon>
        <taxon>Rhizobiaceae</taxon>
        <taxon>Rhizobium/Agrobacterium group</taxon>
        <taxon>Rhizobium</taxon>
    </lineage>
</organism>
<dbReference type="InterPro" id="IPR015927">
    <property type="entry name" value="Peptidase_S24_S26A/B/C"/>
</dbReference>
<dbReference type="Pfam" id="PF01381">
    <property type="entry name" value="HTH_3"/>
    <property type="match status" value="1"/>
</dbReference>
<evidence type="ECO:0000256" key="3">
    <source>
        <dbReference type="ARBA" id="ARBA00023163"/>
    </source>
</evidence>
<evidence type="ECO:0000313" key="5">
    <source>
        <dbReference type="EMBL" id="MBP1852142.1"/>
    </source>
</evidence>
<reference evidence="5 6" key="1">
    <citation type="submission" date="2021-03" db="EMBL/GenBank/DDBJ databases">
        <title>Genomic Encyclopedia of Type Strains, Phase IV (KMG-IV): sequencing the most valuable type-strain genomes for metagenomic binning, comparative biology and taxonomic classification.</title>
        <authorList>
            <person name="Goeker M."/>
        </authorList>
    </citation>
    <scope>NUCLEOTIDE SEQUENCE [LARGE SCALE GENOMIC DNA]</scope>
    <source>
        <strain evidence="5 6">DSM 21600</strain>
    </source>
</reference>
<keyword evidence="1" id="KW-0805">Transcription regulation</keyword>
<dbReference type="SMART" id="SM00530">
    <property type="entry name" value="HTH_XRE"/>
    <property type="match status" value="1"/>
</dbReference>
<evidence type="ECO:0000259" key="4">
    <source>
        <dbReference type="PROSITE" id="PS50943"/>
    </source>
</evidence>
<dbReference type="Gene3D" id="2.10.109.10">
    <property type="entry name" value="Umud Fragment, subunit A"/>
    <property type="match status" value="1"/>
</dbReference>
<dbReference type="SUPFAM" id="SSF47413">
    <property type="entry name" value="lambda repressor-like DNA-binding domains"/>
    <property type="match status" value="1"/>
</dbReference>
<dbReference type="InterPro" id="IPR036286">
    <property type="entry name" value="LexA/Signal_pep-like_sf"/>
</dbReference>
<feature type="domain" description="HTH cro/C1-type" evidence="4">
    <location>
        <begin position="37"/>
        <end position="92"/>
    </location>
</feature>
<comment type="caution">
    <text evidence="5">The sequence shown here is derived from an EMBL/GenBank/DDBJ whole genome shotgun (WGS) entry which is preliminary data.</text>
</comment>